<evidence type="ECO:0000256" key="2">
    <source>
        <dbReference type="PROSITE-ProRule" id="PRU00023"/>
    </source>
</evidence>
<dbReference type="OrthoDB" id="5989012at2759"/>
<organism evidence="5 6">
    <name type="scientific">Mytilus galloprovincialis</name>
    <name type="common">Mediterranean mussel</name>
    <dbReference type="NCBI Taxonomy" id="29158"/>
    <lineage>
        <taxon>Eukaryota</taxon>
        <taxon>Metazoa</taxon>
        <taxon>Spiralia</taxon>
        <taxon>Lophotrochozoa</taxon>
        <taxon>Mollusca</taxon>
        <taxon>Bivalvia</taxon>
        <taxon>Autobranchia</taxon>
        <taxon>Pteriomorphia</taxon>
        <taxon>Mytilida</taxon>
        <taxon>Mytiloidea</taxon>
        <taxon>Mytilidae</taxon>
        <taxon>Mytilinae</taxon>
        <taxon>Mytilus</taxon>
    </lineage>
</organism>
<dbReference type="Proteomes" id="UP000596742">
    <property type="component" value="Unassembled WGS sequence"/>
</dbReference>
<evidence type="ECO:0000259" key="4">
    <source>
        <dbReference type="Pfam" id="PF25521"/>
    </source>
</evidence>
<comment type="caution">
    <text evidence="5">The sequence shown here is derived from an EMBL/GenBank/DDBJ whole genome shotgun (WGS) entry which is preliminary data.</text>
</comment>
<dbReference type="Pfam" id="PF24883">
    <property type="entry name" value="NPHP3_N"/>
    <property type="match status" value="1"/>
</dbReference>
<keyword evidence="6" id="KW-1185">Reference proteome</keyword>
<feature type="domain" description="TANC1/2-like winged helix" evidence="4">
    <location>
        <begin position="288"/>
        <end position="405"/>
    </location>
</feature>
<name>A0A8B6FML1_MYTGA</name>
<evidence type="ECO:0000313" key="5">
    <source>
        <dbReference type="EMBL" id="VDI52442.1"/>
    </source>
</evidence>
<dbReference type="InterPro" id="IPR002110">
    <property type="entry name" value="Ankyrin_rpt"/>
</dbReference>
<dbReference type="SMART" id="SM00248">
    <property type="entry name" value="ANK"/>
    <property type="match status" value="11"/>
</dbReference>
<evidence type="ECO:0000259" key="3">
    <source>
        <dbReference type="Pfam" id="PF24883"/>
    </source>
</evidence>
<keyword evidence="2" id="KW-0040">ANK repeat</keyword>
<dbReference type="PROSITE" id="PS50297">
    <property type="entry name" value="ANK_REP_REGION"/>
    <property type="match status" value="1"/>
</dbReference>
<feature type="repeat" description="ANK" evidence="2">
    <location>
        <begin position="1122"/>
        <end position="1154"/>
    </location>
</feature>
<dbReference type="SUPFAM" id="SSF52540">
    <property type="entry name" value="P-loop containing nucleoside triphosphate hydrolases"/>
    <property type="match status" value="1"/>
</dbReference>
<evidence type="ECO:0000313" key="6">
    <source>
        <dbReference type="Proteomes" id="UP000596742"/>
    </source>
</evidence>
<feature type="domain" description="Nephrocystin 3-like N-terminal" evidence="3">
    <location>
        <begin position="45"/>
        <end position="197"/>
    </location>
</feature>
<dbReference type="InterPro" id="IPR036770">
    <property type="entry name" value="Ankyrin_rpt-contain_sf"/>
</dbReference>
<proteinExistence type="predicted"/>
<dbReference type="Pfam" id="PF25521">
    <property type="entry name" value="WHD_TANC1"/>
    <property type="match status" value="1"/>
</dbReference>
<accession>A0A8B6FML1</accession>
<dbReference type="InterPro" id="IPR027417">
    <property type="entry name" value="P-loop_NTPase"/>
</dbReference>
<gene>
    <name evidence="5" type="ORF">MGAL_10B026633</name>
</gene>
<dbReference type="EMBL" id="UYJE01007170">
    <property type="protein sequence ID" value="VDI52442.1"/>
    <property type="molecule type" value="Genomic_DNA"/>
</dbReference>
<dbReference type="PROSITE" id="PS50088">
    <property type="entry name" value="ANK_REPEAT"/>
    <property type="match status" value="1"/>
</dbReference>
<dbReference type="Gene3D" id="3.40.50.300">
    <property type="entry name" value="P-loop containing nucleotide triphosphate hydrolases"/>
    <property type="match status" value="1"/>
</dbReference>
<sequence length="1697" mass="198360">MRFEENWKSDFDFDLYVEELKNQSIVGRQWLLPILESKLYQPKRGVLLTADMGFGKSSIISNIVCAQQNSVWHPLKKQVLGYHMCRYDAISSSKPDIFIKNLVGRIVKQIPELGNSILSDDRALDFLYGVRCREDPVGCLEFSLLNPLKNMWKNRTYIIIIDAIDECKIADGHSLQDLLYKKMSFFPNNVKFFITSRNIEQITHKFKMLDIVSLENYTQENLEDVRLFIDKTRKLSDKDIATLTKVSGGNFLHVKLFLHFCIQKGSCNYNSIPDTLERIYVLNFERVFSEKGLFEEFSNIFAVLCSLQHPIDENQLLDVSGIKTDAKMRARQIFGNELGHFLKISDGRLSFQHKSLVDFLTNSSRQHLHFYIDVKRGHKLLAKYLLQSLNLTESNSLLEVIHHVALSKDLDFEDGLMTHAKSLNQGQHIISSELLHNMVREYDSYETVQLTIKFIRLYASNVTEAQLSFSAFIAVANEHEESFKACLDNGANISYIHDPKFWLVNGDYFFMCKYFYFCGYSLLHLSAQKGYMNIAKILMEKQISLLYLNNSLGQNAFQLAAEHGHTSIMKLFLKYNNSLADFYSLYQSALQGEYASVEMLLYYVDDLCKPCVPQIYTAFLEYNQTAETDRIKFQVKHQYKKWFINFDKVFNCESALNAAVRNGYVDIVKLLISKSIYTVNCPSFDGSIPLMTAVKYNQTELFKMLYEVGTHHLHRCRNMQDVDLSYLIEKDHFHFGFKDSEQFCPAFGGVEHLLAIQDNLDLIQFTHEKGNYSWYSRDIDGLTPIHYAFCHNSINFLNYIVLGKRLSSSRSNFRSNNGSSPFHSAAICKSTALFHFFNPNKNNRFNLIPDVMDNENRSILQYAFIQPLNEKDLVKIDYIGYDAFTSSMLHVIEVSNHNILHRDIYGRNFLHYASASGNYFAFVLAKNSKVFGLLFEELIQQKDIYGRTSFESAFVAMPEHNLFEPFKMPDNCSLNEFFSSYCKTNFSILLSPHEYVIFYLSRYFHSKRDFSHVNVTDLLITSIKKSRIYPILTLKAYASEEFRSAVSNPVLSSMISESPTPFLAEHMLDIYSSLFCNGSESPLHKVIENERNRQWTFTSYSFLDRLFVRFSSIYLDNCYDKEGYNLLHRSVIGGHPKAVKYLLENGMNVLQKSKANQSALILSIMLAPYTRNGSIPSYYTNHSKSHSYKLVNESETADILFDHDGTINFDDIASILLVHLGNLQFNRTKLKLVVCPNHIADFGLMHIASAKGMASFMKSSKELLGDDILKCRDIYGVTPIYLAYIYRQTYIVQWLEKMNCAFHRPNKVGEIILIYNLIENYELYLPYKWRCFTNFGQGFKELKRHQILKCTGQNLRLHSTFKNPIKTIVYNILQDKMSDSFDESIWQWLKFENYHMFLFQKNRRKRLHNQVYYLYRLLLLFGFDDRRYLFQLLYSRRTSAKGTRFDPLSVLTVKTLFDSTLSKKFKHFRKLKMETDLHMSWLSYEIHTALTEYFQYNLYMNYEVEHFNTILQNWGEVSDAEIKLLENANRNCNVCRVSLSRCFFNSALQKLSNIKTYEQLNREAKTFIPECNYVSSLSLRMLYHNMNNTFEFIADLKTPDKNEFKALVIELEMRIKRTVKMIDWFPESENANIQPFELFYCSPVFHGHIDNINDLEMYNMIKCTKLYAKNEHLKIFRKFLITMLHAIEHKFEYDYYI</sequence>
<evidence type="ECO:0000256" key="1">
    <source>
        <dbReference type="ARBA" id="ARBA00022737"/>
    </source>
</evidence>
<dbReference type="PANTHER" id="PTHR24121">
    <property type="entry name" value="NO MECHANORECEPTOR POTENTIAL C, ISOFORM D-RELATED"/>
    <property type="match status" value="1"/>
</dbReference>
<reference evidence="5" key="1">
    <citation type="submission" date="2018-11" db="EMBL/GenBank/DDBJ databases">
        <authorList>
            <person name="Alioto T."/>
            <person name="Alioto T."/>
        </authorList>
    </citation>
    <scope>NUCLEOTIDE SEQUENCE</scope>
</reference>
<dbReference type="Pfam" id="PF12796">
    <property type="entry name" value="Ank_2"/>
    <property type="match status" value="2"/>
</dbReference>
<dbReference type="Gene3D" id="1.25.40.20">
    <property type="entry name" value="Ankyrin repeat-containing domain"/>
    <property type="match status" value="3"/>
</dbReference>
<dbReference type="PANTHER" id="PTHR24121:SF23">
    <property type="entry name" value="NO MECHANORECEPTOR POTENTIAL C, ISOFORM H"/>
    <property type="match status" value="1"/>
</dbReference>
<keyword evidence="1" id="KW-0677">Repeat</keyword>
<dbReference type="InterPro" id="IPR058056">
    <property type="entry name" value="WH_TANC1/2"/>
</dbReference>
<protein>
    <submittedName>
        <fullName evidence="5">Uncharacterized protein</fullName>
    </submittedName>
</protein>
<dbReference type="SUPFAM" id="SSF48403">
    <property type="entry name" value="Ankyrin repeat"/>
    <property type="match status" value="3"/>
</dbReference>
<dbReference type="InterPro" id="IPR056884">
    <property type="entry name" value="NPHP3-like_N"/>
</dbReference>